<evidence type="ECO:0000313" key="3">
    <source>
        <dbReference type="Proteomes" id="UP001354989"/>
    </source>
</evidence>
<organism evidence="2 3">
    <name type="scientific">Persicobacter psychrovividus</name>
    <dbReference type="NCBI Taxonomy" id="387638"/>
    <lineage>
        <taxon>Bacteria</taxon>
        <taxon>Pseudomonadati</taxon>
        <taxon>Bacteroidota</taxon>
        <taxon>Cytophagia</taxon>
        <taxon>Cytophagales</taxon>
        <taxon>Persicobacteraceae</taxon>
        <taxon>Persicobacter</taxon>
    </lineage>
</organism>
<proteinExistence type="predicted"/>
<geneLocation type="plasmid" evidence="2 3">
    <name>pPP3</name>
</geneLocation>
<dbReference type="PANTHER" id="PTHR46825">
    <property type="entry name" value="D-ALANYL-D-ALANINE-CARBOXYPEPTIDASE/ENDOPEPTIDASE AMPH"/>
    <property type="match status" value="1"/>
</dbReference>
<dbReference type="PANTHER" id="PTHR46825:SF9">
    <property type="entry name" value="BETA-LACTAMASE-RELATED DOMAIN-CONTAINING PROTEIN"/>
    <property type="match status" value="1"/>
</dbReference>
<accession>A0ABM7VLD8</accession>
<feature type="domain" description="Beta-lactamase-related" evidence="1">
    <location>
        <begin position="51"/>
        <end position="389"/>
    </location>
</feature>
<dbReference type="Proteomes" id="UP001354989">
    <property type="component" value="Plasmid pPP3"/>
</dbReference>
<sequence>MLSLLMVIFPVAPFSAHTGKEPIDYEKEYLTPSLENVISEGKDFKKMNAYIERWMRRWDIVGASVAVMKHNKLVYAKGFGYTDTSHTLEVNPTHLFRIASVSKLVTGIAIMRLVESGILDLDKPVFGTDGYLQGPIYNSFRDSRTRRITCRELLYHQGGFTAKLGDPLFEGPELAKSQGWTLPVPTDSLISFTLKKRRLRFTPGRGYEYSNFGYLILSRVIESVTDMKYEDFVRWSVLQPLGISDMELGKALHKDRNRFEVDYYDFPKMDKRESNYDFNKEALTTAGASGLPHLEGAGGWIASASDLARIVAGANGVQDSQVPPLLSKSSVHEMVTPQNKLNPSLVMGWRAASGKHWWRTGTLAGTSAMVSREKDGTVWVMILNTSTYKRNHMPTQIRNAMRYGMALVPHWPERDLFDRYLNGGRYLKHAQVPAIDPIALEDD</sequence>
<dbReference type="InterPro" id="IPR001466">
    <property type="entry name" value="Beta-lactam-related"/>
</dbReference>
<protein>
    <recommendedName>
        <fullName evidence="1">Beta-lactamase-related domain-containing protein</fullName>
    </recommendedName>
</protein>
<keyword evidence="2" id="KW-0614">Plasmid</keyword>
<keyword evidence="3" id="KW-1185">Reference proteome</keyword>
<dbReference type="RefSeq" id="WP_332920175.1">
    <property type="nucleotide sequence ID" value="NZ_AP025295.1"/>
</dbReference>
<dbReference type="InterPro" id="IPR050491">
    <property type="entry name" value="AmpC-like"/>
</dbReference>
<dbReference type="Pfam" id="PF00144">
    <property type="entry name" value="Beta-lactamase"/>
    <property type="match status" value="1"/>
</dbReference>
<dbReference type="SUPFAM" id="SSF56601">
    <property type="entry name" value="beta-lactamase/transpeptidase-like"/>
    <property type="match status" value="1"/>
</dbReference>
<reference evidence="2 3" key="1">
    <citation type="submission" date="2021-12" db="EMBL/GenBank/DDBJ databases">
        <title>Genome sequencing of bacteria with rrn-lacking chromosome and rrn-plasmid.</title>
        <authorList>
            <person name="Anda M."/>
            <person name="Iwasaki W."/>
        </authorList>
    </citation>
    <scope>NUCLEOTIDE SEQUENCE [LARGE SCALE GENOMIC DNA]</scope>
    <source>
        <strain evidence="2 3">NBRC 101262</strain>
        <plasmid evidence="2 3">pPP3</plasmid>
    </source>
</reference>
<dbReference type="InterPro" id="IPR012338">
    <property type="entry name" value="Beta-lactam/transpept-like"/>
</dbReference>
<name>A0ABM7VLD8_9BACT</name>
<dbReference type="Gene3D" id="3.40.710.10">
    <property type="entry name" value="DD-peptidase/beta-lactamase superfamily"/>
    <property type="match status" value="1"/>
</dbReference>
<gene>
    <name evidence="2" type="ORF">PEPS_40690</name>
</gene>
<dbReference type="EMBL" id="AP025295">
    <property type="protein sequence ID" value="BDD01789.1"/>
    <property type="molecule type" value="Genomic_DNA"/>
</dbReference>
<evidence type="ECO:0000313" key="2">
    <source>
        <dbReference type="EMBL" id="BDD01789.1"/>
    </source>
</evidence>
<evidence type="ECO:0000259" key="1">
    <source>
        <dbReference type="Pfam" id="PF00144"/>
    </source>
</evidence>